<gene>
    <name evidence="1" type="ordered locus">Pnec_1409</name>
</gene>
<organism evidence="1">
    <name type="scientific">Polynucleobacter necessarius subsp. necessarius (strain STIR1)</name>
    <dbReference type="NCBI Taxonomy" id="452638"/>
    <lineage>
        <taxon>Bacteria</taxon>
        <taxon>Pseudomonadati</taxon>
        <taxon>Pseudomonadota</taxon>
        <taxon>Betaproteobacteria</taxon>
        <taxon>Burkholderiales</taxon>
        <taxon>Burkholderiaceae</taxon>
        <taxon>Polynucleobacter</taxon>
    </lineage>
</organism>
<name>B1XVY3_POLNS</name>
<dbReference type="HOGENOM" id="CLU_3366479_0_0_4"/>
<accession>B1XVY3</accession>
<sequence length="35" mass="3816">MVENEATFTYQQGKLPGKDLYLTQVAKLSTATLGV</sequence>
<proteinExistence type="predicted"/>
<evidence type="ECO:0000313" key="1">
    <source>
        <dbReference type="EMBL" id="ACB44510.1"/>
    </source>
</evidence>
<reference evidence="1" key="1">
    <citation type="submission" date="2008-03" db="EMBL/GenBank/DDBJ databases">
        <title>Complete sequence of Polynucleobacter necessarius STIR1.</title>
        <authorList>
            <consortium name="US DOE Joint Genome Institute"/>
            <person name="Copeland A."/>
            <person name="Lucas S."/>
            <person name="Lapidus A."/>
            <person name="Barry K."/>
            <person name="Detter J.C."/>
            <person name="Glavina del Rio T."/>
            <person name="Hammon N."/>
            <person name="Israni S."/>
            <person name="Dalin E."/>
            <person name="Tice H."/>
            <person name="Pitluck S."/>
            <person name="Chain P."/>
            <person name="Malfatti S."/>
            <person name="Shin M."/>
            <person name="Vergez L."/>
            <person name="Schmutz J."/>
            <person name="Larimer F."/>
            <person name="Land M."/>
            <person name="Hauser L."/>
            <person name="Kyrpides N."/>
            <person name="Kim E."/>
            <person name="Hahn M."/>
            <person name="Richardson P."/>
        </authorList>
    </citation>
    <scope>NUCLEOTIDE SEQUENCE [LARGE SCALE GENOMIC DNA]</scope>
    <source>
        <strain evidence="1">STIR1</strain>
    </source>
</reference>
<dbReference type="AlphaFoldDB" id="B1XVY3"/>
<dbReference type="KEGG" id="pne:Pnec_1409"/>
<dbReference type="EMBL" id="CP001010">
    <property type="protein sequence ID" value="ACB44510.1"/>
    <property type="molecule type" value="Genomic_DNA"/>
</dbReference>
<protein>
    <submittedName>
        <fullName evidence="1">Uncharacterized protein</fullName>
    </submittedName>
</protein>